<dbReference type="SUPFAM" id="SSF51905">
    <property type="entry name" value="FAD/NAD(P)-binding domain"/>
    <property type="match status" value="1"/>
</dbReference>
<dbReference type="EMBL" id="SJZB01000049">
    <property type="protein sequence ID" value="TCJ11740.1"/>
    <property type="molecule type" value="Genomic_DNA"/>
</dbReference>
<proteinExistence type="inferred from homology"/>
<dbReference type="OrthoDB" id="9769565at2"/>
<evidence type="ECO:0000256" key="2">
    <source>
        <dbReference type="ARBA" id="ARBA00004749"/>
    </source>
</evidence>
<evidence type="ECO:0000256" key="6">
    <source>
        <dbReference type="ARBA" id="ARBA00023002"/>
    </source>
</evidence>
<dbReference type="GO" id="GO:0004497">
    <property type="term" value="F:monooxygenase activity"/>
    <property type="evidence" value="ECO:0007669"/>
    <property type="project" value="UniProtKB-KW"/>
</dbReference>
<dbReference type="NCBIfam" id="TIGR01988">
    <property type="entry name" value="Ubi-OHases"/>
    <property type="match status" value="1"/>
</dbReference>
<dbReference type="GO" id="GO:0071949">
    <property type="term" value="F:FAD binding"/>
    <property type="evidence" value="ECO:0007669"/>
    <property type="project" value="InterPro"/>
</dbReference>
<evidence type="ECO:0000256" key="4">
    <source>
        <dbReference type="ARBA" id="ARBA00022630"/>
    </source>
</evidence>
<comment type="caution">
    <text evidence="9">The sequence shown here is derived from an EMBL/GenBank/DDBJ whole genome shotgun (WGS) entry which is preliminary data.</text>
</comment>
<keyword evidence="4" id="KW-0285">Flavoprotein</keyword>
<accession>A0A4R1B2R3</accession>
<dbReference type="InterPro" id="IPR010971">
    <property type="entry name" value="UbiH/COQ6"/>
</dbReference>
<dbReference type="PANTHER" id="PTHR43876:SF7">
    <property type="entry name" value="UBIQUINONE BIOSYNTHESIS MONOOXYGENASE COQ6, MITOCHONDRIAL"/>
    <property type="match status" value="1"/>
</dbReference>
<organism evidence="9 10">
    <name type="scientific">Parasulfuritortus cantonensis</name>
    <dbReference type="NCBI Taxonomy" id="2528202"/>
    <lineage>
        <taxon>Bacteria</taxon>
        <taxon>Pseudomonadati</taxon>
        <taxon>Pseudomonadota</taxon>
        <taxon>Betaproteobacteria</taxon>
        <taxon>Nitrosomonadales</taxon>
        <taxon>Thiobacillaceae</taxon>
        <taxon>Parasulfuritortus</taxon>
    </lineage>
</organism>
<dbReference type="Proteomes" id="UP000295443">
    <property type="component" value="Unassembled WGS sequence"/>
</dbReference>
<sequence length="386" mass="40768">MSSNDTFDIAIVGGGPVGAALAIALRDSGLAVAVLEAKQEFAARDPRALALAEGTRLILARLGVWDALAPHATAIETIHVSQRGRIGRALLEARDMGVPALGYTTAYGDLYQALAAALPEAGATLITGARVSAVRPAAGLGLVEFEQGGSVRGLSARLIVLADGGKSLPGAVKIKDYGQSAIICTVQTEVGHGGRAYERFTPAGPMALLPLGDDYALVWTTANDLVETRMAWDEATFLEHLQAAFGDRQGRFLAAGPRSVFPLRLVTASAVAEPGLVRIGNAAQTLHPVAGQGFNLGLRDAWWLAECALDFPREAFGGPEFLAAYRKRRRADVRGGIAMTDILVELFANDLPVLSQARGLALTAMDMLPLVKQSFARKMMFGVQAW</sequence>
<dbReference type="GO" id="GO:0016705">
    <property type="term" value="F:oxidoreductase activity, acting on paired donors, with incorporation or reduction of molecular oxygen"/>
    <property type="evidence" value="ECO:0007669"/>
    <property type="project" value="InterPro"/>
</dbReference>
<keyword evidence="5" id="KW-0274">FAD</keyword>
<evidence type="ECO:0000256" key="7">
    <source>
        <dbReference type="ARBA" id="ARBA00023033"/>
    </source>
</evidence>
<comment type="pathway">
    <text evidence="2">Cofactor biosynthesis; ubiquinone biosynthesis.</text>
</comment>
<evidence type="ECO:0000259" key="8">
    <source>
        <dbReference type="Pfam" id="PF01494"/>
    </source>
</evidence>
<dbReference type="UniPathway" id="UPA00232"/>
<name>A0A4R1B2R3_9PROT</name>
<keyword evidence="6" id="KW-0560">Oxidoreductase</keyword>
<dbReference type="PROSITE" id="PS01304">
    <property type="entry name" value="UBIH"/>
    <property type="match status" value="1"/>
</dbReference>
<dbReference type="PRINTS" id="PR00420">
    <property type="entry name" value="RNGMNOXGNASE"/>
</dbReference>
<evidence type="ECO:0000313" key="10">
    <source>
        <dbReference type="Proteomes" id="UP000295443"/>
    </source>
</evidence>
<keyword evidence="7" id="KW-0503">Monooxygenase</keyword>
<feature type="domain" description="FAD-binding" evidence="8">
    <location>
        <begin position="8"/>
        <end position="331"/>
    </location>
</feature>
<dbReference type="InterPro" id="IPR002938">
    <property type="entry name" value="FAD-bd"/>
</dbReference>
<evidence type="ECO:0000256" key="1">
    <source>
        <dbReference type="ARBA" id="ARBA00001974"/>
    </source>
</evidence>
<dbReference type="InterPro" id="IPR051205">
    <property type="entry name" value="UbiH/COQ6_monooxygenase"/>
</dbReference>
<evidence type="ECO:0000256" key="3">
    <source>
        <dbReference type="ARBA" id="ARBA00005349"/>
    </source>
</evidence>
<dbReference type="PANTHER" id="PTHR43876">
    <property type="entry name" value="UBIQUINONE BIOSYNTHESIS MONOOXYGENASE COQ6, MITOCHONDRIAL"/>
    <property type="match status" value="1"/>
</dbReference>
<dbReference type="Pfam" id="PF01494">
    <property type="entry name" value="FAD_binding_3"/>
    <property type="match status" value="1"/>
</dbReference>
<evidence type="ECO:0000256" key="5">
    <source>
        <dbReference type="ARBA" id="ARBA00022827"/>
    </source>
</evidence>
<dbReference type="RefSeq" id="WP_131448575.1">
    <property type="nucleotide sequence ID" value="NZ_SJZB01000049.1"/>
</dbReference>
<dbReference type="GO" id="GO:0006744">
    <property type="term" value="P:ubiquinone biosynthetic process"/>
    <property type="evidence" value="ECO:0007669"/>
    <property type="project" value="UniProtKB-UniPathway"/>
</dbReference>
<dbReference type="Gene3D" id="3.50.50.60">
    <property type="entry name" value="FAD/NAD(P)-binding domain"/>
    <property type="match status" value="2"/>
</dbReference>
<dbReference type="InterPro" id="IPR036188">
    <property type="entry name" value="FAD/NAD-bd_sf"/>
</dbReference>
<protein>
    <recommendedName>
        <fullName evidence="8">FAD-binding domain-containing protein</fullName>
    </recommendedName>
</protein>
<dbReference type="InterPro" id="IPR018168">
    <property type="entry name" value="Ubi_Hdrlase_CS"/>
</dbReference>
<dbReference type="AlphaFoldDB" id="A0A4R1B2R3"/>
<gene>
    <name evidence="9" type="ORF">EZJ19_13850</name>
</gene>
<comment type="cofactor">
    <cofactor evidence="1">
        <name>FAD</name>
        <dbReference type="ChEBI" id="CHEBI:57692"/>
    </cofactor>
</comment>
<evidence type="ECO:0000313" key="9">
    <source>
        <dbReference type="EMBL" id="TCJ11740.1"/>
    </source>
</evidence>
<keyword evidence="10" id="KW-1185">Reference proteome</keyword>
<reference evidence="9 10" key="1">
    <citation type="submission" date="2019-03" db="EMBL/GenBank/DDBJ databases">
        <title>Genome sequence of Thiobacillaceae bacterium LSR1, a sulfur-oxidizing bacterium isolated from freshwater sediment.</title>
        <authorList>
            <person name="Li S."/>
        </authorList>
    </citation>
    <scope>NUCLEOTIDE SEQUENCE [LARGE SCALE GENOMIC DNA]</scope>
    <source>
        <strain evidence="9 10">LSR1</strain>
    </source>
</reference>
<dbReference type="Gene3D" id="3.30.9.10">
    <property type="entry name" value="D-Amino Acid Oxidase, subunit A, domain 2"/>
    <property type="match status" value="1"/>
</dbReference>
<comment type="similarity">
    <text evidence="3">Belongs to the UbiH/COQ6 family.</text>
</comment>